<sequence length="612" mass="61903">MSSISATVVAPAPKLRSRPVNTSYAPVSGVKAAATGASVAKSRPARVTSTTSSEWRSRSAAVSPAASVIRRTGPAVKCAEPHLSLTAASDLRQPRPDSRSGTTVPAAVSTNSTGDAVALLRPAVARVSPVSARGVRSASATAPPRVAGTPAAAAQPTRVSARMDSTSSSMRGSSSDAGSTRRRQRPPVVPRVDSLLSNAPLMHSTTADTMPIRRSCTAATVMTAASAPGSQLCSRTPSVYEAAAPVSPCCTAAPVTHTAPPLPPPLPLPLPVPVRHYASAPTSRVSSVNSRLTDGGARHTRKPPQRPRTGAVRLIVTRRGGSGAAATAETATPCATTTALVASRGTTDYAAMAATSAADVPPRHAGARPLLSANRSLAARSAPAGGGGRPPQRSRHPSAHSIAGAVEAEVRTPRGGTVAANGASARGPSRHDAVRERQPQPQPLSARRGAAVPPARKATRKPRSSDAATAAAAGGAAPFQHTHTDCPPPLSFAGVARGPTANAASRGPVSPIKRTSTACPSTAQRYPASAADEPVRGAGGPPGSPVTDSAFASPWIRPGMLSTPTNRDGGRDTSEAPTIPYDGSTGRRGSLTLSPRTDFDSLSVSGRLSYGL</sequence>
<evidence type="ECO:0000256" key="1">
    <source>
        <dbReference type="SAM" id="MobiDB-lite"/>
    </source>
</evidence>
<keyword evidence="3" id="KW-1185">Reference proteome</keyword>
<feature type="region of interest" description="Disordered" evidence="1">
    <location>
        <begin position="128"/>
        <end position="188"/>
    </location>
</feature>
<feature type="compositionally biased region" description="Polar residues" evidence="1">
    <location>
        <begin position="99"/>
        <end position="109"/>
    </location>
</feature>
<dbReference type="AlphaFoldDB" id="A0AAW0F2P2"/>
<accession>A0AAW0F2P2</accession>
<feature type="region of interest" description="Disordered" evidence="1">
    <location>
        <begin position="80"/>
        <end position="109"/>
    </location>
</feature>
<feature type="region of interest" description="Disordered" evidence="1">
    <location>
        <begin position="378"/>
        <end position="599"/>
    </location>
</feature>
<feature type="compositionally biased region" description="Low complexity" evidence="1">
    <location>
        <begin position="46"/>
        <end position="67"/>
    </location>
</feature>
<feature type="compositionally biased region" description="Low complexity" evidence="1">
    <location>
        <begin position="467"/>
        <end position="477"/>
    </location>
</feature>
<gene>
    <name evidence="2" type="ORF">NESM_000143000</name>
</gene>
<name>A0AAW0F2P2_9TRYP</name>
<evidence type="ECO:0000313" key="2">
    <source>
        <dbReference type="EMBL" id="KAK7200845.1"/>
    </source>
</evidence>
<proteinExistence type="predicted"/>
<feature type="compositionally biased region" description="Low complexity" evidence="1">
    <location>
        <begin position="162"/>
        <end position="178"/>
    </location>
</feature>
<feature type="compositionally biased region" description="Basic and acidic residues" evidence="1">
    <location>
        <begin position="429"/>
        <end position="438"/>
    </location>
</feature>
<dbReference type="EMBL" id="JAECZO010000009">
    <property type="protein sequence ID" value="KAK7200845.1"/>
    <property type="molecule type" value="Genomic_DNA"/>
</dbReference>
<feature type="region of interest" description="Disordered" evidence="1">
    <location>
        <begin position="1"/>
        <end position="67"/>
    </location>
</feature>
<protein>
    <submittedName>
        <fullName evidence="2">Uncharacterized protein</fullName>
    </submittedName>
</protein>
<evidence type="ECO:0000313" key="3">
    <source>
        <dbReference type="Proteomes" id="UP001430356"/>
    </source>
</evidence>
<feature type="region of interest" description="Disordered" evidence="1">
    <location>
        <begin position="281"/>
        <end position="307"/>
    </location>
</feature>
<reference evidence="2 3" key="1">
    <citation type="journal article" date="2021" name="MBio">
        <title>A New Model Trypanosomatid, Novymonas esmeraldas: Genomic Perception of Its 'Candidatus Pandoraea novymonadis' Endosymbiont.</title>
        <authorList>
            <person name="Zakharova A."/>
            <person name="Saura A."/>
            <person name="Butenko A."/>
            <person name="Podesvova L."/>
            <person name="Warmusova S."/>
            <person name="Kostygov A.Y."/>
            <person name="Nenarokova A."/>
            <person name="Lukes J."/>
            <person name="Opperdoes F.R."/>
            <person name="Yurchenko V."/>
        </authorList>
    </citation>
    <scope>NUCLEOTIDE SEQUENCE [LARGE SCALE GENOMIC DNA]</scope>
    <source>
        <strain evidence="2 3">E262AT.01</strain>
    </source>
</reference>
<dbReference type="Proteomes" id="UP001430356">
    <property type="component" value="Unassembled WGS sequence"/>
</dbReference>
<feature type="compositionally biased region" description="Polar residues" evidence="1">
    <location>
        <begin position="281"/>
        <end position="292"/>
    </location>
</feature>
<comment type="caution">
    <text evidence="2">The sequence shown here is derived from an EMBL/GenBank/DDBJ whole genome shotgun (WGS) entry which is preliminary data.</text>
</comment>
<feature type="compositionally biased region" description="Polar residues" evidence="1">
    <location>
        <begin position="513"/>
        <end position="524"/>
    </location>
</feature>
<organism evidence="2 3">
    <name type="scientific">Novymonas esmeraldas</name>
    <dbReference type="NCBI Taxonomy" id="1808958"/>
    <lineage>
        <taxon>Eukaryota</taxon>
        <taxon>Discoba</taxon>
        <taxon>Euglenozoa</taxon>
        <taxon>Kinetoplastea</taxon>
        <taxon>Metakinetoplastina</taxon>
        <taxon>Trypanosomatida</taxon>
        <taxon>Trypanosomatidae</taxon>
        <taxon>Novymonas</taxon>
    </lineage>
</organism>